<accession>B9E515</accession>
<dbReference type="Pfam" id="PF01361">
    <property type="entry name" value="Tautomerase"/>
    <property type="match status" value="1"/>
</dbReference>
<sequence>MRSDFMPVITIEGPKITKEQKEQLVSEFVTSASKILNIPQQAFVTLIRENELDNVGSGTHLLSNRQK</sequence>
<dbReference type="InterPro" id="IPR004370">
    <property type="entry name" value="4-OT-like_dom"/>
</dbReference>
<evidence type="ECO:0000313" key="3">
    <source>
        <dbReference type="EMBL" id="BAH07590.1"/>
    </source>
</evidence>
<keyword evidence="1" id="KW-0413">Isomerase</keyword>
<dbReference type="Proteomes" id="UP000007969">
    <property type="component" value="Chromosome"/>
</dbReference>
<dbReference type="Gene3D" id="3.30.429.10">
    <property type="entry name" value="Macrophage Migration Inhibitory Factor"/>
    <property type="match status" value="1"/>
</dbReference>
<evidence type="ECO:0000259" key="2">
    <source>
        <dbReference type="Pfam" id="PF01361"/>
    </source>
</evidence>
<dbReference type="SUPFAM" id="SSF55331">
    <property type="entry name" value="Tautomerase/MIF"/>
    <property type="match status" value="1"/>
</dbReference>
<proteinExistence type="predicted"/>
<dbReference type="NCBIfam" id="NF041920">
    <property type="entry name" value="DmpI"/>
    <property type="match status" value="1"/>
</dbReference>
<name>B9E515_CLOK1</name>
<dbReference type="AlphaFoldDB" id="B9E515"/>
<gene>
    <name evidence="3" type="ordered locus">CKR_2539</name>
</gene>
<evidence type="ECO:0000313" key="4">
    <source>
        <dbReference type="Proteomes" id="UP000007969"/>
    </source>
</evidence>
<reference evidence="4" key="1">
    <citation type="submission" date="2005-09" db="EMBL/GenBank/DDBJ databases">
        <title>Complete genome sequence of Clostridium kluyveri and comparative genomics of Clostridia species.</title>
        <authorList>
            <person name="Inui M."/>
            <person name="Nonaka H."/>
            <person name="Shinoda Y."/>
            <person name="Ikenaga Y."/>
            <person name="Abe M."/>
            <person name="Naito K."/>
            <person name="Vertes A.A."/>
            <person name="Yukawa H."/>
        </authorList>
    </citation>
    <scope>NUCLEOTIDE SEQUENCE [LARGE SCALE GENOMIC DNA]</scope>
    <source>
        <strain evidence="4">NBRC 12016</strain>
    </source>
</reference>
<dbReference type="KEGG" id="ckr:CKR_2539"/>
<protein>
    <recommendedName>
        <fullName evidence="2">4-oxalocrotonate tautomerase-like domain-containing protein</fullName>
    </recommendedName>
</protein>
<dbReference type="EMBL" id="AP009049">
    <property type="protein sequence ID" value="BAH07590.1"/>
    <property type="molecule type" value="Genomic_DNA"/>
</dbReference>
<evidence type="ECO:0000256" key="1">
    <source>
        <dbReference type="ARBA" id="ARBA00023235"/>
    </source>
</evidence>
<dbReference type="HOGENOM" id="CLU_148073_2_1_9"/>
<feature type="domain" description="4-oxalocrotonate tautomerase-like" evidence="2">
    <location>
        <begin position="7"/>
        <end position="63"/>
    </location>
</feature>
<dbReference type="InterPro" id="IPR014347">
    <property type="entry name" value="Tautomerase/MIF_sf"/>
</dbReference>
<dbReference type="GO" id="GO:0016853">
    <property type="term" value="F:isomerase activity"/>
    <property type="evidence" value="ECO:0007669"/>
    <property type="project" value="UniProtKB-KW"/>
</dbReference>
<organism evidence="3 4">
    <name type="scientific">Clostridium kluyveri (strain NBRC 12016)</name>
    <dbReference type="NCBI Taxonomy" id="583346"/>
    <lineage>
        <taxon>Bacteria</taxon>
        <taxon>Bacillati</taxon>
        <taxon>Bacillota</taxon>
        <taxon>Clostridia</taxon>
        <taxon>Eubacteriales</taxon>
        <taxon>Clostridiaceae</taxon>
        <taxon>Clostridium</taxon>
    </lineage>
</organism>